<reference evidence="2 3" key="1">
    <citation type="journal article" date="2016" name="Genome Announc.">
        <title>Complete genome sequence of the hyperthermophilic and piezophilic archaeon Thermococcus barophilus Ch5, capable of growth at the expense of hydrogenogenesis from carbon monoxide and formate.</title>
        <authorList>
            <person name="Oger P."/>
            <person name="Sokolova T.G."/>
            <person name="Kozhevnikova D.A."/>
            <person name="Taranov E.A."/>
            <person name="Vannier P."/>
            <person name="Lee H.S."/>
            <person name="Kwon K.K."/>
            <person name="Kang S.G."/>
            <person name="Lee J.H."/>
            <person name="Bonch-Osmolovskaya E.A."/>
            <person name="Lebedinsky A.V."/>
        </authorList>
    </citation>
    <scope>NUCLEOTIDE SEQUENCE [LARGE SCALE GENOMIC DNA]</scope>
    <source>
        <strain evidence="3">Ch5</strain>
    </source>
</reference>
<accession>A0A0S1XC63</accession>
<evidence type="ECO:0000313" key="2">
    <source>
        <dbReference type="EMBL" id="ALM75336.1"/>
    </source>
</evidence>
<dbReference type="PATRIC" id="fig|55802.8.peg.1397"/>
<proteinExistence type="predicted"/>
<sequence>MFNRKKKANSVTWDYLRKKYPDVIEELKSLRNWDRVKSSIPEAESLSDYSILALHAIAALIRELRIERELLGERIEIINSKVESLKTESENNYKALQREIDNLKASIDRIEKRTIFLESVEKFVPKINELEEKLQKQQIEIANRIEELYLKQLTQKADEVINEKIKEFEHNLKRDIFGVSVDLAKILRELQEKYESAIKENIHLSEVIKEKDARIKELTYKLSKLQETSKKIEELTKRIEEYEKSMNELSQLKKELAELTGIYDVEEAIKRLKEEFVPKSRIESIAKEVKNLMEAIEKLKNENEKLREENKKLKEAVKALLSKQEESD</sequence>
<dbReference type="Proteomes" id="UP000066042">
    <property type="component" value="Chromosome"/>
</dbReference>
<protein>
    <submittedName>
        <fullName evidence="2">Uncharacterized protein</fullName>
    </submittedName>
</protein>
<feature type="coiled-coil region" evidence="1">
    <location>
        <begin position="180"/>
        <end position="326"/>
    </location>
</feature>
<dbReference type="STRING" id="55802.TBCH5v1_1419"/>
<dbReference type="EMBL" id="CP013050">
    <property type="protein sequence ID" value="ALM75336.1"/>
    <property type="molecule type" value="Genomic_DNA"/>
</dbReference>
<organism evidence="2 3">
    <name type="scientific">Thermococcus barophilus</name>
    <dbReference type="NCBI Taxonomy" id="55802"/>
    <lineage>
        <taxon>Archaea</taxon>
        <taxon>Methanobacteriati</taxon>
        <taxon>Methanobacteriota</taxon>
        <taxon>Thermococci</taxon>
        <taxon>Thermococcales</taxon>
        <taxon>Thermococcaceae</taxon>
        <taxon>Thermococcus</taxon>
    </lineage>
</organism>
<evidence type="ECO:0000313" key="3">
    <source>
        <dbReference type="Proteomes" id="UP000066042"/>
    </source>
</evidence>
<gene>
    <name evidence="2" type="ORF">TBCH5v1_1419</name>
</gene>
<name>A0A0S1XC63_THEBA</name>
<dbReference type="AlphaFoldDB" id="A0A0S1XC63"/>
<feature type="coiled-coil region" evidence="1">
    <location>
        <begin position="61"/>
        <end position="147"/>
    </location>
</feature>
<evidence type="ECO:0000256" key="1">
    <source>
        <dbReference type="SAM" id="Coils"/>
    </source>
</evidence>
<keyword evidence="1" id="KW-0175">Coiled coil</keyword>